<gene>
    <name evidence="2" type="ORF">NCTC11087_00056</name>
</gene>
<reference evidence="2 3" key="1">
    <citation type="submission" date="2018-06" db="EMBL/GenBank/DDBJ databases">
        <authorList>
            <consortium name="Pathogen Informatics"/>
            <person name="Doyle S."/>
        </authorList>
    </citation>
    <scope>NUCLEOTIDE SEQUENCE [LARGE SCALE GENOMIC DNA]</scope>
    <source>
        <strain evidence="2 3">NCTC11087</strain>
    </source>
</reference>
<dbReference type="InterPro" id="IPR046929">
    <property type="entry name" value="HTH_Tnp"/>
</dbReference>
<dbReference type="Proteomes" id="UP000255523">
    <property type="component" value="Unassembled WGS sequence"/>
</dbReference>
<sequence>MINETFLNHLKPVELEFIQAFIYKLTSDKITLDTTNSENIESTVSRCPHCGSFHFVKNGFNKKHRQKYLCRDCGKIFSDTTNTIFSHTRSHYHTWTTFIACELNQMTLEQEVVATGKSKTTCFHMRHKLYAAIGAHIRNTLLKGIVKMDSTFTGINLKGMKANNMPRISKVRGKSKTDANHKHKRGINSHKVCIVTAVDEWDTMLLEIAGNGAESTEKYQKYIERFDEDCTIVSDGKQAILEFASNNQFQKDTIRPKPNQKNYASQNGNSLGEVNQLHQEFKQMIKHYHGVSIRHLQHYKMDPVKRTPEKTTDVGKTGFCITESFSFGKLFSWKDGITMGKNYFTDEQVRELEKNPYVISVTTKSVNYSEDFKELFLKDYNAGMTPINIFKKYGFDPYILGKERRKSFIKRIKMESQRLDGFKDMRKENSGRSKTKDMTPDEIIERLQHQNHVLRQENDFLKRVRSINRRQLSKMQKNKP</sequence>
<dbReference type="NCBIfam" id="NF033547">
    <property type="entry name" value="transpos_IS1595"/>
    <property type="match status" value="1"/>
</dbReference>
<evidence type="ECO:0000259" key="1">
    <source>
        <dbReference type="Pfam" id="PF12762"/>
    </source>
</evidence>
<dbReference type="AlphaFoldDB" id="A0A380LH06"/>
<name>A0A380LH06_9FIRM</name>
<dbReference type="EMBL" id="UHFX01000003">
    <property type="protein sequence ID" value="SUO03204.1"/>
    <property type="molecule type" value="Genomic_DNA"/>
</dbReference>
<accession>A0A380LH06</accession>
<keyword evidence="3" id="KW-1185">Reference proteome</keyword>
<feature type="domain" description="ISXO2-like transposase" evidence="1">
    <location>
        <begin position="142"/>
        <end position="299"/>
    </location>
</feature>
<dbReference type="RefSeq" id="WP_115240798.1">
    <property type="nucleotide sequence ID" value="NZ_UHFX01000003.1"/>
</dbReference>
<evidence type="ECO:0000313" key="2">
    <source>
        <dbReference type="EMBL" id="SUO03204.1"/>
    </source>
</evidence>
<dbReference type="Pfam" id="PF20310">
    <property type="entry name" value="HTH_Tnp_2"/>
    <property type="match status" value="1"/>
</dbReference>
<proteinExistence type="predicted"/>
<organism evidence="2 3">
    <name type="scientific">Faecalicoccus pleomorphus</name>
    <dbReference type="NCBI Taxonomy" id="1323"/>
    <lineage>
        <taxon>Bacteria</taxon>
        <taxon>Bacillati</taxon>
        <taxon>Bacillota</taxon>
        <taxon>Erysipelotrichia</taxon>
        <taxon>Erysipelotrichales</taxon>
        <taxon>Erysipelotrichaceae</taxon>
        <taxon>Faecalicoccus</taxon>
    </lineage>
</organism>
<protein>
    <submittedName>
        <fullName evidence="2">Transposase</fullName>
    </submittedName>
</protein>
<dbReference type="InterPro" id="IPR024445">
    <property type="entry name" value="Tnp_ISXO2-like"/>
</dbReference>
<dbReference type="Pfam" id="PF12762">
    <property type="entry name" value="DDE_Tnp_IS1595"/>
    <property type="match status" value="1"/>
</dbReference>
<dbReference type="OrthoDB" id="1652943at2"/>
<dbReference type="GeneID" id="77461059"/>
<evidence type="ECO:0000313" key="3">
    <source>
        <dbReference type="Proteomes" id="UP000255523"/>
    </source>
</evidence>